<keyword evidence="2" id="KW-1185">Reference proteome</keyword>
<proteinExistence type="predicted"/>
<sequence length="198" mass="23426">MIISRHPNMQLANYQPSNVAYDPFSFDLLNHQNYWNLLIKEGQLNDHCMLNVSFGEFETDEPLCDKRKDRKKKMIKMKKAKRYTDVPRRKWTDFAWRKKTHVHKFHLRQKKHKRPNLLPKFLLLGPKFVRYGHFCGVRDSRASKCPFRGASREKLVFDCKNCICQTFSIYSSPLAMAAHIKSCGEDFETSFDDCCLLK</sequence>
<evidence type="ECO:0000313" key="2">
    <source>
        <dbReference type="Proteomes" id="UP000509704"/>
    </source>
</evidence>
<protein>
    <submittedName>
        <fullName evidence="1">Uncharacterized protein</fullName>
    </submittedName>
</protein>
<dbReference type="Proteomes" id="UP000509704">
    <property type="component" value="Chromosome 5"/>
</dbReference>
<organism evidence="1 2">
    <name type="scientific">Zygotorulaspora mrakii</name>
    <name type="common">Zygosaccharomyces mrakii</name>
    <dbReference type="NCBI Taxonomy" id="42260"/>
    <lineage>
        <taxon>Eukaryota</taxon>
        <taxon>Fungi</taxon>
        <taxon>Dikarya</taxon>
        <taxon>Ascomycota</taxon>
        <taxon>Saccharomycotina</taxon>
        <taxon>Saccharomycetes</taxon>
        <taxon>Saccharomycetales</taxon>
        <taxon>Saccharomycetaceae</taxon>
        <taxon>Zygotorulaspora</taxon>
    </lineage>
</organism>
<dbReference type="GeneID" id="59237095"/>
<dbReference type="EMBL" id="CP058608">
    <property type="protein sequence ID" value="QLG73353.1"/>
    <property type="molecule type" value="Genomic_DNA"/>
</dbReference>
<reference evidence="1 2" key="1">
    <citation type="submission" date="2020-07" db="EMBL/GenBank/DDBJ databases">
        <title>The yeast mating-type switching endonuclease HO is a domesticated member of an unorthodox homing genetic element family.</title>
        <authorList>
            <person name="Coughlan A.Y."/>
            <person name="Lombardi L."/>
            <person name="Braun-Galleani S."/>
            <person name="Martos A.R."/>
            <person name="Galeote V."/>
            <person name="Bigey F."/>
            <person name="Dequin S."/>
            <person name="Byrne K.P."/>
            <person name="Wolfe K.H."/>
        </authorList>
    </citation>
    <scope>NUCLEOTIDE SEQUENCE [LARGE SCALE GENOMIC DNA]</scope>
    <source>
        <strain evidence="1 2">NRRL Y-6702</strain>
    </source>
</reference>
<dbReference type="OrthoDB" id="4048767at2759"/>
<dbReference type="KEGG" id="zmk:HG535_0E04370"/>
<evidence type="ECO:0000313" key="1">
    <source>
        <dbReference type="EMBL" id="QLG73353.1"/>
    </source>
</evidence>
<name>A0A7H9B4H9_ZYGMR</name>
<accession>A0A7H9B4H9</accession>
<dbReference type="AlphaFoldDB" id="A0A7H9B4H9"/>
<gene>
    <name evidence="1" type="ORF">HG535_0E04370</name>
</gene>
<dbReference type="RefSeq" id="XP_037145080.1">
    <property type="nucleotide sequence ID" value="XM_037289185.1"/>
</dbReference>